<protein>
    <submittedName>
        <fullName evidence="1">Uncharacterized protein</fullName>
    </submittedName>
</protein>
<keyword evidence="2" id="KW-1185">Reference proteome</keyword>
<dbReference type="EMBL" id="MU117977">
    <property type="protein sequence ID" value="KAF9651221.1"/>
    <property type="molecule type" value="Genomic_DNA"/>
</dbReference>
<evidence type="ECO:0000313" key="1">
    <source>
        <dbReference type="EMBL" id="KAF9651221.1"/>
    </source>
</evidence>
<comment type="caution">
    <text evidence="1">The sequence shown here is derived from an EMBL/GenBank/DDBJ whole genome shotgun (WGS) entry which is preliminary data.</text>
</comment>
<accession>A0ACB6ZP74</accession>
<reference evidence="1" key="1">
    <citation type="submission" date="2019-10" db="EMBL/GenBank/DDBJ databases">
        <authorList>
            <consortium name="DOE Joint Genome Institute"/>
            <person name="Kuo A."/>
            <person name="Miyauchi S."/>
            <person name="Kiss E."/>
            <person name="Drula E."/>
            <person name="Kohler A."/>
            <person name="Sanchez-Garcia M."/>
            <person name="Andreopoulos B."/>
            <person name="Barry K.W."/>
            <person name="Bonito G."/>
            <person name="Buee M."/>
            <person name="Carver A."/>
            <person name="Chen C."/>
            <person name="Cichocki N."/>
            <person name="Clum A."/>
            <person name="Culley D."/>
            <person name="Crous P.W."/>
            <person name="Fauchery L."/>
            <person name="Girlanda M."/>
            <person name="Hayes R."/>
            <person name="Keri Z."/>
            <person name="Labutti K."/>
            <person name="Lipzen A."/>
            <person name="Lombard V."/>
            <person name="Magnuson J."/>
            <person name="Maillard F."/>
            <person name="Morin E."/>
            <person name="Murat C."/>
            <person name="Nolan M."/>
            <person name="Ohm R."/>
            <person name="Pangilinan J."/>
            <person name="Pereira M."/>
            <person name="Perotto S."/>
            <person name="Peter M."/>
            <person name="Riley R."/>
            <person name="Sitrit Y."/>
            <person name="Stielow B."/>
            <person name="Szollosi G."/>
            <person name="Zifcakova L."/>
            <person name="Stursova M."/>
            <person name="Spatafora J.W."/>
            <person name="Tedersoo L."/>
            <person name="Vaario L.-M."/>
            <person name="Yamada A."/>
            <person name="Yan M."/>
            <person name="Wang P."/>
            <person name="Xu J."/>
            <person name="Bruns T."/>
            <person name="Baldrian P."/>
            <person name="Vilgalys R."/>
            <person name="Henrissat B."/>
            <person name="Grigoriev I.V."/>
            <person name="Hibbett D."/>
            <person name="Nagy L.G."/>
            <person name="Martin F.M."/>
        </authorList>
    </citation>
    <scope>NUCLEOTIDE SEQUENCE</scope>
    <source>
        <strain evidence="1">P2</strain>
    </source>
</reference>
<gene>
    <name evidence="1" type="ORF">BDM02DRAFT_3154431</name>
</gene>
<evidence type="ECO:0000313" key="2">
    <source>
        <dbReference type="Proteomes" id="UP000886501"/>
    </source>
</evidence>
<sequence length="510" mass="55458">MESGTVTRISHWSSIFTLSVFILTSTLHLRVDFTTVPLFAVLLLLATKCIDGHDLRHGIVGEGGVKPLSIMALFISLAYLTISLDTAGLFRFLAFWVANKGGSSGRRLHLYFWVFFLLLAVAVGNDPVVLSGTPFLAYFTRIAGISPPTAWIYMQFCAANMGSAVLVSSNLTNLVLAGAFSISFTTFTAFMALPFLAAAIVTYPVFLLMFRGRDYIPRSIEVQGEGSAIEPSSVLVDKWGAIFGSVLLTATLGVLVGTSVLYVPVWQITVPPAVIMFIRDVVYDWYMSGPAAQSESIEMEQITVTSQMSATAGVPPRVSQNVQGFWGHLTPSYLTSRFPTATTVLKRLPVALVPFALLTFVLVQGLTRKGWVELFANGWAWWARNTGVVGITAGMGIIACILCNICGTNIGATIFAARVLEVWIARMGNTLDPKQRDAAIYSLAIASNYGAFTFTVCASLAGLLWRDILKQKGIKVRQWQFCKLNLPLAVVSMVASCAVIIGEMYVVHRN</sequence>
<reference evidence="1" key="2">
    <citation type="journal article" date="2020" name="Nat. Commun.">
        <title>Large-scale genome sequencing of mycorrhizal fungi provides insights into the early evolution of symbiotic traits.</title>
        <authorList>
            <person name="Miyauchi S."/>
            <person name="Kiss E."/>
            <person name="Kuo A."/>
            <person name="Drula E."/>
            <person name="Kohler A."/>
            <person name="Sanchez-Garcia M."/>
            <person name="Morin E."/>
            <person name="Andreopoulos B."/>
            <person name="Barry K.W."/>
            <person name="Bonito G."/>
            <person name="Buee M."/>
            <person name="Carver A."/>
            <person name="Chen C."/>
            <person name="Cichocki N."/>
            <person name="Clum A."/>
            <person name="Culley D."/>
            <person name="Crous P.W."/>
            <person name="Fauchery L."/>
            <person name="Girlanda M."/>
            <person name="Hayes R.D."/>
            <person name="Keri Z."/>
            <person name="LaButti K."/>
            <person name="Lipzen A."/>
            <person name="Lombard V."/>
            <person name="Magnuson J."/>
            <person name="Maillard F."/>
            <person name="Murat C."/>
            <person name="Nolan M."/>
            <person name="Ohm R.A."/>
            <person name="Pangilinan J."/>
            <person name="Pereira M.F."/>
            <person name="Perotto S."/>
            <person name="Peter M."/>
            <person name="Pfister S."/>
            <person name="Riley R."/>
            <person name="Sitrit Y."/>
            <person name="Stielow J.B."/>
            <person name="Szollosi G."/>
            <person name="Zifcakova L."/>
            <person name="Stursova M."/>
            <person name="Spatafora J.W."/>
            <person name="Tedersoo L."/>
            <person name="Vaario L.M."/>
            <person name="Yamada A."/>
            <person name="Yan M."/>
            <person name="Wang P."/>
            <person name="Xu J."/>
            <person name="Bruns T."/>
            <person name="Baldrian P."/>
            <person name="Vilgalys R."/>
            <person name="Dunand C."/>
            <person name="Henrissat B."/>
            <person name="Grigoriev I.V."/>
            <person name="Hibbett D."/>
            <person name="Nagy L.G."/>
            <person name="Martin F.M."/>
        </authorList>
    </citation>
    <scope>NUCLEOTIDE SEQUENCE</scope>
    <source>
        <strain evidence="1">P2</strain>
    </source>
</reference>
<name>A0ACB6ZP74_THEGA</name>
<organism evidence="1 2">
    <name type="scientific">Thelephora ganbajun</name>
    <name type="common">Ganba fungus</name>
    <dbReference type="NCBI Taxonomy" id="370292"/>
    <lineage>
        <taxon>Eukaryota</taxon>
        <taxon>Fungi</taxon>
        <taxon>Dikarya</taxon>
        <taxon>Basidiomycota</taxon>
        <taxon>Agaricomycotina</taxon>
        <taxon>Agaricomycetes</taxon>
        <taxon>Thelephorales</taxon>
        <taxon>Thelephoraceae</taxon>
        <taxon>Thelephora</taxon>
    </lineage>
</organism>
<proteinExistence type="predicted"/>
<dbReference type="Proteomes" id="UP000886501">
    <property type="component" value="Unassembled WGS sequence"/>
</dbReference>